<keyword evidence="2" id="KW-1185">Reference proteome</keyword>
<organism evidence="1 2">
    <name type="scientific">Ataeniobius toweri</name>
    <dbReference type="NCBI Taxonomy" id="208326"/>
    <lineage>
        <taxon>Eukaryota</taxon>
        <taxon>Metazoa</taxon>
        <taxon>Chordata</taxon>
        <taxon>Craniata</taxon>
        <taxon>Vertebrata</taxon>
        <taxon>Euteleostomi</taxon>
        <taxon>Actinopterygii</taxon>
        <taxon>Neopterygii</taxon>
        <taxon>Teleostei</taxon>
        <taxon>Neoteleostei</taxon>
        <taxon>Acanthomorphata</taxon>
        <taxon>Ovalentaria</taxon>
        <taxon>Atherinomorphae</taxon>
        <taxon>Cyprinodontiformes</taxon>
        <taxon>Goodeidae</taxon>
        <taxon>Ataeniobius</taxon>
    </lineage>
</organism>
<accession>A0ABU7BJD2</accession>
<sequence length="130" mass="13823">MGSDVEELIFIWYGLPELLQGQPVALLHGLTKLLPGPSFCLCHSPGRGTLGLTVPVSRLRSPTSQPQSIGLLQLDSIPYCQCPPPGSGITAATGTADLTATATGSSINNRYVEHCPLRLYVSNIPRNLVK</sequence>
<proteinExistence type="predicted"/>
<feature type="non-terminal residue" evidence="1">
    <location>
        <position position="130"/>
    </location>
</feature>
<evidence type="ECO:0000313" key="2">
    <source>
        <dbReference type="Proteomes" id="UP001345963"/>
    </source>
</evidence>
<protein>
    <submittedName>
        <fullName evidence="1">Uncharacterized protein</fullName>
    </submittedName>
</protein>
<reference evidence="1 2" key="1">
    <citation type="submission" date="2021-07" db="EMBL/GenBank/DDBJ databases">
        <authorList>
            <person name="Palmer J.M."/>
        </authorList>
    </citation>
    <scope>NUCLEOTIDE SEQUENCE [LARGE SCALE GENOMIC DNA]</scope>
    <source>
        <strain evidence="1 2">AT_MEX2019</strain>
        <tissue evidence="1">Muscle</tissue>
    </source>
</reference>
<comment type="caution">
    <text evidence="1">The sequence shown here is derived from an EMBL/GenBank/DDBJ whole genome shotgun (WGS) entry which is preliminary data.</text>
</comment>
<gene>
    <name evidence="1" type="ORF">ATANTOWER_020780</name>
</gene>
<evidence type="ECO:0000313" key="1">
    <source>
        <dbReference type="EMBL" id="MED6249854.1"/>
    </source>
</evidence>
<name>A0ABU7BJD2_9TELE</name>
<dbReference type="Proteomes" id="UP001345963">
    <property type="component" value="Unassembled WGS sequence"/>
</dbReference>
<dbReference type="EMBL" id="JAHUTI010053599">
    <property type="protein sequence ID" value="MED6249854.1"/>
    <property type="molecule type" value="Genomic_DNA"/>
</dbReference>